<organism evidence="1 2">
    <name type="scientific">Streptomyces phyllanthi</name>
    <dbReference type="NCBI Taxonomy" id="1803180"/>
    <lineage>
        <taxon>Bacteria</taxon>
        <taxon>Bacillati</taxon>
        <taxon>Actinomycetota</taxon>
        <taxon>Actinomycetes</taxon>
        <taxon>Kitasatosporales</taxon>
        <taxon>Streptomycetaceae</taxon>
        <taxon>Streptomyces</taxon>
    </lineage>
</organism>
<accession>A0A5N8W3I5</accession>
<keyword evidence="2" id="KW-1185">Reference proteome</keyword>
<sequence length="89" mass="9922">MDGLRLVGQVPSRLADLFIEYVVSRGLRDDVYFSQEGDPGADELGVVLRAQRAGDILLTRPVFVAREWADHVYDASEGPIPDAEWRVHA</sequence>
<dbReference type="AlphaFoldDB" id="A0A5N8W3I5"/>
<evidence type="ECO:0000313" key="2">
    <source>
        <dbReference type="Proteomes" id="UP000326979"/>
    </source>
</evidence>
<gene>
    <name evidence="1" type="ORF">FNH04_16510</name>
</gene>
<dbReference type="Proteomes" id="UP000326979">
    <property type="component" value="Unassembled WGS sequence"/>
</dbReference>
<protein>
    <submittedName>
        <fullName evidence="1">Uncharacterized protein</fullName>
    </submittedName>
</protein>
<reference evidence="1 2" key="1">
    <citation type="submission" date="2019-07" db="EMBL/GenBank/DDBJ databases">
        <title>New species of Amycolatopsis and Streptomyces.</title>
        <authorList>
            <person name="Duangmal K."/>
            <person name="Teo W.F.A."/>
            <person name="Lipun K."/>
        </authorList>
    </citation>
    <scope>NUCLEOTIDE SEQUENCE [LARGE SCALE GENOMIC DNA]</scope>
    <source>
        <strain evidence="1 2">TISTR 2346</strain>
    </source>
</reference>
<name>A0A5N8W3I5_9ACTN</name>
<dbReference type="OrthoDB" id="3537017at2"/>
<dbReference type="EMBL" id="VJZE01000097">
    <property type="protein sequence ID" value="MPY41456.1"/>
    <property type="molecule type" value="Genomic_DNA"/>
</dbReference>
<proteinExistence type="predicted"/>
<comment type="caution">
    <text evidence="1">The sequence shown here is derived from an EMBL/GenBank/DDBJ whole genome shotgun (WGS) entry which is preliminary data.</text>
</comment>
<evidence type="ECO:0000313" key="1">
    <source>
        <dbReference type="EMBL" id="MPY41456.1"/>
    </source>
</evidence>